<evidence type="ECO:0000256" key="2">
    <source>
        <dbReference type="ARBA" id="ARBA00022692"/>
    </source>
</evidence>
<dbReference type="AlphaFoldDB" id="A0A7U4JAF3"/>
<feature type="transmembrane region" description="Helical" evidence="5">
    <location>
        <begin position="143"/>
        <end position="165"/>
    </location>
</feature>
<dbReference type="InterPro" id="IPR010432">
    <property type="entry name" value="RDD"/>
</dbReference>
<name>A0A7U4JAF3_9SPHN</name>
<keyword evidence="2 5" id="KW-0812">Transmembrane</keyword>
<feature type="transmembrane region" description="Helical" evidence="5">
    <location>
        <begin position="31"/>
        <end position="56"/>
    </location>
</feature>
<dbReference type="KEGG" id="sphi:TS85_17500"/>
<evidence type="ECO:0000256" key="5">
    <source>
        <dbReference type="SAM" id="Phobius"/>
    </source>
</evidence>
<evidence type="ECO:0000313" key="7">
    <source>
        <dbReference type="EMBL" id="AJP73201.1"/>
    </source>
</evidence>
<dbReference type="EMBL" id="CP010836">
    <property type="protein sequence ID" value="AJP73201.1"/>
    <property type="molecule type" value="Genomic_DNA"/>
</dbReference>
<reference evidence="7 8" key="2">
    <citation type="submission" date="2015-02" db="EMBL/GenBank/DDBJ databases">
        <title>The complete genome of Sphingomonas hengshuiensis sp. WHSC-8 isolated from soil of Hengshui Lake.</title>
        <authorList>
            <person name="Wei S."/>
            <person name="Guo J."/>
            <person name="Su C."/>
            <person name="Wu R."/>
            <person name="Zhang Z."/>
            <person name="Liang K."/>
            <person name="Li H."/>
            <person name="Wang T."/>
            <person name="Liu H."/>
            <person name="Zhang C."/>
            <person name="Li Z."/>
            <person name="Wang Q."/>
            <person name="Meng J."/>
        </authorList>
    </citation>
    <scope>NUCLEOTIDE SEQUENCE [LARGE SCALE GENOMIC DNA]</scope>
    <source>
        <strain evidence="7 8">WHSC-8</strain>
    </source>
</reference>
<dbReference type="Proteomes" id="UP000032300">
    <property type="component" value="Chromosome"/>
</dbReference>
<keyword evidence="8" id="KW-1185">Reference proteome</keyword>
<keyword evidence="3 5" id="KW-1133">Transmembrane helix</keyword>
<keyword evidence="4 5" id="KW-0472">Membrane</keyword>
<organism evidence="7 8">
    <name type="scientific">Sphingomonas hengshuiensis</name>
    <dbReference type="NCBI Taxonomy" id="1609977"/>
    <lineage>
        <taxon>Bacteria</taxon>
        <taxon>Pseudomonadati</taxon>
        <taxon>Pseudomonadota</taxon>
        <taxon>Alphaproteobacteria</taxon>
        <taxon>Sphingomonadales</taxon>
        <taxon>Sphingomonadaceae</taxon>
        <taxon>Sphingomonas</taxon>
    </lineage>
</organism>
<reference evidence="7 8" key="1">
    <citation type="journal article" date="2015" name="Int. J. Syst. Evol. Microbiol.">
        <title>Sphingomonas hengshuiensis sp. nov., isolated from lake wetland.</title>
        <authorList>
            <person name="Wei S."/>
            <person name="Wang T."/>
            <person name="Liu H."/>
            <person name="Zhang C."/>
            <person name="Guo J."/>
            <person name="Wang Q."/>
            <person name="Liang K."/>
            <person name="Zhang Z."/>
        </authorList>
    </citation>
    <scope>NUCLEOTIDE SEQUENCE [LARGE SCALE GENOMIC DNA]</scope>
    <source>
        <strain evidence="7 8">WHSC-8</strain>
    </source>
</reference>
<feature type="domain" description="RDD" evidence="6">
    <location>
        <begin position="24"/>
        <end position="178"/>
    </location>
</feature>
<feature type="transmembrane region" description="Helical" evidence="5">
    <location>
        <begin position="62"/>
        <end position="83"/>
    </location>
</feature>
<evidence type="ECO:0000259" key="6">
    <source>
        <dbReference type="Pfam" id="PF06271"/>
    </source>
</evidence>
<sequence length="284" mass="31522">MPPMAEPRTRQFVTPEGVDLRLELAGVGERAAAFLLDLIILMLVLIAFTIAALFVLVGTGPAGGQAMAAIWLLGFFLLRNFYFTAFELGTRGATIGKRVLKMRVVARNGGRLSGHAVVARNAMRELEFFLPLSFFAYESSQGLADFATAGAGLLWSGVFVLFPFFNRDHMRVGDLIAGTWVARQPRRTLRAAVVERQAAPLYSFTDAQLGAYGEFELQKLEEVLRRGDELAMIVVARTIRTRIGWTGAQGDELPFLQAYYAALCTRLERNMLFGQRRRDKHAQG</sequence>
<evidence type="ECO:0000256" key="1">
    <source>
        <dbReference type="ARBA" id="ARBA00004141"/>
    </source>
</evidence>
<comment type="subcellular location">
    <subcellularLocation>
        <location evidence="1">Membrane</location>
        <topology evidence="1">Multi-pass membrane protein</topology>
    </subcellularLocation>
</comment>
<evidence type="ECO:0000256" key="4">
    <source>
        <dbReference type="ARBA" id="ARBA00023136"/>
    </source>
</evidence>
<accession>A0A7U4JAF3</accession>
<evidence type="ECO:0000256" key="3">
    <source>
        <dbReference type="ARBA" id="ARBA00022989"/>
    </source>
</evidence>
<gene>
    <name evidence="7" type="ORF">TS85_17500</name>
</gene>
<protein>
    <submittedName>
        <fullName evidence="7">RDD domain-containing protein</fullName>
    </submittedName>
</protein>
<dbReference type="GO" id="GO:0016020">
    <property type="term" value="C:membrane"/>
    <property type="evidence" value="ECO:0007669"/>
    <property type="project" value="UniProtKB-SubCell"/>
</dbReference>
<dbReference type="PANTHER" id="PTHR38480">
    <property type="entry name" value="SLR0254 PROTEIN"/>
    <property type="match status" value="1"/>
</dbReference>
<evidence type="ECO:0000313" key="8">
    <source>
        <dbReference type="Proteomes" id="UP000032300"/>
    </source>
</evidence>
<dbReference type="Pfam" id="PF06271">
    <property type="entry name" value="RDD"/>
    <property type="match status" value="1"/>
</dbReference>
<proteinExistence type="predicted"/>
<dbReference type="PANTHER" id="PTHR38480:SF1">
    <property type="entry name" value="SLR0254 PROTEIN"/>
    <property type="match status" value="1"/>
</dbReference>
<feature type="transmembrane region" description="Helical" evidence="5">
    <location>
        <begin position="104"/>
        <end position="123"/>
    </location>
</feature>